<name>A0AA86NVK9_9EUKA</name>
<dbReference type="EMBL" id="CAXDID020000003">
    <property type="protein sequence ID" value="CAL5972538.1"/>
    <property type="molecule type" value="Genomic_DNA"/>
</dbReference>
<dbReference type="AlphaFoldDB" id="A0AA86NVK9"/>
<organism evidence="1">
    <name type="scientific">Hexamita inflata</name>
    <dbReference type="NCBI Taxonomy" id="28002"/>
    <lineage>
        <taxon>Eukaryota</taxon>
        <taxon>Metamonada</taxon>
        <taxon>Diplomonadida</taxon>
        <taxon>Hexamitidae</taxon>
        <taxon>Hexamitinae</taxon>
        <taxon>Hexamita</taxon>
    </lineage>
</organism>
<reference evidence="1" key="1">
    <citation type="submission" date="2023-06" db="EMBL/GenBank/DDBJ databases">
        <authorList>
            <person name="Kurt Z."/>
        </authorList>
    </citation>
    <scope>NUCLEOTIDE SEQUENCE</scope>
</reference>
<proteinExistence type="predicted"/>
<dbReference type="EMBL" id="CATOUU010000380">
    <property type="protein sequence ID" value="CAI9927397.1"/>
    <property type="molecule type" value="Genomic_DNA"/>
</dbReference>
<dbReference type="Proteomes" id="UP001642409">
    <property type="component" value="Unassembled WGS sequence"/>
</dbReference>
<evidence type="ECO:0000313" key="1">
    <source>
        <dbReference type="EMBL" id="CAI9927397.1"/>
    </source>
</evidence>
<accession>A0AA86NVK9</accession>
<keyword evidence="3" id="KW-1185">Reference proteome</keyword>
<sequence length="148" mass="17487">MSICINNGYNQRQRWGARRLRLALSCRMTLDIQGPKIDRVLNKQVKIFQSNLVAKSTQTQLFDKSCDVLKIIQYWRNVIQSMCLISHWQPQDKIFKYGGMDIDWVIPYFSRLRTLFKEKSMNIQTKLQLGTKTKLVQLDYIYIGSLFT</sequence>
<gene>
    <name evidence="1" type="ORF">HINF_LOCUS15042</name>
    <name evidence="2" type="ORF">HINF_LOCUS1955</name>
</gene>
<reference evidence="2 3" key="2">
    <citation type="submission" date="2024-07" db="EMBL/GenBank/DDBJ databases">
        <authorList>
            <person name="Akdeniz Z."/>
        </authorList>
    </citation>
    <scope>NUCLEOTIDE SEQUENCE [LARGE SCALE GENOMIC DNA]</scope>
</reference>
<evidence type="ECO:0000313" key="3">
    <source>
        <dbReference type="Proteomes" id="UP001642409"/>
    </source>
</evidence>
<evidence type="ECO:0000313" key="2">
    <source>
        <dbReference type="EMBL" id="CAL5972538.1"/>
    </source>
</evidence>
<protein>
    <submittedName>
        <fullName evidence="2">Hypothetical_protein</fullName>
    </submittedName>
</protein>
<comment type="caution">
    <text evidence="1">The sequence shown here is derived from an EMBL/GenBank/DDBJ whole genome shotgun (WGS) entry which is preliminary data.</text>
</comment>